<proteinExistence type="predicted"/>
<accession>A0A7Y9EIP6</accession>
<name>A0A7Y9EIP6_9ACTN</name>
<protein>
    <submittedName>
        <fullName evidence="1">Uncharacterized protein</fullName>
    </submittedName>
</protein>
<evidence type="ECO:0000313" key="1">
    <source>
        <dbReference type="EMBL" id="NYD48256.1"/>
    </source>
</evidence>
<reference evidence="1 2" key="1">
    <citation type="submission" date="2020-07" db="EMBL/GenBank/DDBJ databases">
        <title>Sequencing the genomes of 1000 actinobacteria strains.</title>
        <authorList>
            <person name="Klenk H.-P."/>
        </authorList>
    </citation>
    <scope>NUCLEOTIDE SEQUENCE [LARGE SCALE GENOMIC DNA]</scope>
    <source>
        <strain evidence="1 2">DSM 40398</strain>
    </source>
</reference>
<sequence length="60" mass="6465">MTASARCGPYPAIDLALAKEPELSRRTKEPHLAPLRHVGCFIPLLLSSTCSGPRLTTFAT</sequence>
<evidence type="ECO:0000313" key="2">
    <source>
        <dbReference type="Proteomes" id="UP000529783"/>
    </source>
</evidence>
<dbReference type="EMBL" id="JACCBA010000001">
    <property type="protein sequence ID" value="NYD48256.1"/>
    <property type="molecule type" value="Genomic_DNA"/>
</dbReference>
<keyword evidence="2" id="KW-1185">Reference proteome</keyword>
<organism evidence="1 2">
    <name type="scientific">Actinomadura luteofluorescens</name>
    <dbReference type="NCBI Taxonomy" id="46163"/>
    <lineage>
        <taxon>Bacteria</taxon>
        <taxon>Bacillati</taxon>
        <taxon>Actinomycetota</taxon>
        <taxon>Actinomycetes</taxon>
        <taxon>Streptosporangiales</taxon>
        <taxon>Thermomonosporaceae</taxon>
        <taxon>Actinomadura</taxon>
    </lineage>
</organism>
<comment type="caution">
    <text evidence="1">The sequence shown here is derived from an EMBL/GenBank/DDBJ whole genome shotgun (WGS) entry which is preliminary data.</text>
</comment>
<dbReference type="AlphaFoldDB" id="A0A7Y9EIP6"/>
<dbReference type="Proteomes" id="UP000529783">
    <property type="component" value="Unassembled WGS sequence"/>
</dbReference>
<gene>
    <name evidence="1" type="ORF">BJY14_004239</name>
</gene>